<dbReference type="InterPro" id="IPR012337">
    <property type="entry name" value="RNaseH-like_sf"/>
</dbReference>
<evidence type="ECO:0000256" key="3">
    <source>
        <dbReference type="ARBA" id="ARBA00022833"/>
    </source>
</evidence>
<keyword evidence="3" id="KW-0862">Zinc</keyword>
<dbReference type="AlphaFoldDB" id="A0AAE0CP88"/>
<reference evidence="6" key="1">
    <citation type="journal article" date="2023" name="Plant J.">
        <title>Genome sequences and population genomics provide insights into the demographic history, inbreeding, and mutation load of two 'living fossil' tree species of Dipteronia.</title>
        <authorList>
            <person name="Feng Y."/>
            <person name="Comes H.P."/>
            <person name="Chen J."/>
            <person name="Zhu S."/>
            <person name="Lu R."/>
            <person name="Zhang X."/>
            <person name="Li P."/>
            <person name="Qiu J."/>
            <person name="Olsen K.M."/>
            <person name="Qiu Y."/>
        </authorList>
    </citation>
    <scope>NUCLEOTIDE SEQUENCE</scope>
    <source>
        <strain evidence="6">KIB01</strain>
    </source>
</reference>
<feature type="domain" description="BED-type" evidence="5">
    <location>
        <begin position="3"/>
        <end position="60"/>
    </location>
</feature>
<evidence type="ECO:0000313" key="7">
    <source>
        <dbReference type="Proteomes" id="UP001280121"/>
    </source>
</evidence>
<dbReference type="GO" id="GO:0003677">
    <property type="term" value="F:DNA binding"/>
    <property type="evidence" value="ECO:0007669"/>
    <property type="project" value="InterPro"/>
</dbReference>
<keyword evidence="1" id="KW-0479">Metal-binding</keyword>
<accession>A0AAE0CP88</accession>
<evidence type="ECO:0000313" key="6">
    <source>
        <dbReference type="EMBL" id="KAK2658374.1"/>
    </source>
</evidence>
<evidence type="ECO:0000259" key="5">
    <source>
        <dbReference type="PROSITE" id="PS50808"/>
    </source>
</evidence>
<sequence>MSNRKDLAWKYGIEVETGEQKGYKYLQCKFCYRVLKGGVFRIKEHLTGRRQKTQAIVDEVKKTWSKTGVSIMSDGWKDMRGRHLINFLVNNPYGTVFLKSVDASDAIKDAILLFNLMDYLIEEVGDDIVVQMVTDNASNYKKAGEMLMEKRKQLSWMPCAAHCIDLMLEKIGSLPQHQNALRKAKKA</sequence>
<dbReference type="EMBL" id="JANJYI010000002">
    <property type="protein sequence ID" value="KAK2658374.1"/>
    <property type="molecule type" value="Genomic_DNA"/>
</dbReference>
<dbReference type="PANTHER" id="PTHR32166">
    <property type="entry name" value="OSJNBA0013A04.12 PROTEIN"/>
    <property type="match status" value="1"/>
</dbReference>
<evidence type="ECO:0000256" key="2">
    <source>
        <dbReference type="ARBA" id="ARBA00022771"/>
    </source>
</evidence>
<dbReference type="GO" id="GO:0008270">
    <property type="term" value="F:zinc ion binding"/>
    <property type="evidence" value="ECO:0007669"/>
    <property type="project" value="UniProtKB-KW"/>
</dbReference>
<dbReference type="PROSITE" id="PS50808">
    <property type="entry name" value="ZF_BED"/>
    <property type="match status" value="1"/>
</dbReference>
<dbReference type="PANTHER" id="PTHR32166:SF122">
    <property type="entry name" value="OS09G0499600 PROTEIN"/>
    <property type="match status" value="1"/>
</dbReference>
<evidence type="ECO:0000256" key="1">
    <source>
        <dbReference type="ARBA" id="ARBA00022723"/>
    </source>
</evidence>
<keyword evidence="7" id="KW-1185">Reference proteome</keyword>
<organism evidence="6 7">
    <name type="scientific">Dipteronia dyeriana</name>
    <dbReference type="NCBI Taxonomy" id="168575"/>
    <lineage>
        <taxon>Eukaryota</taxon>
        <taxon>Viridiplantae</taxon>
        <taxon>Streptophyta</taxon>
        <taxon>Embryophyta</taxon>
        <taxon>Tracheophyta</taxon>
        <taxon>Spermatophyta</taxon>
        <taxon>Magnoliopsida</taxon>
        <taxon>eudicotyledons</taxon>
        <taxon>Gunneridae</taxon>
        <taxon>Pentapetalae</taxon>
        <taxon>rosids</taxon>
        <taxon>malvids</taxon>
        <taxon>Sapindales</taxon>
        <taxon>Sapindaceae</taxon>
        <taxon>Hippocastanoideae</taxon>
        <taxon>Acereae</taxon>
        <taxon>Dipteronia</taxon>
    </lineage>
</organism>
<protein>
    <recommendedName>
        <fullName evidence="5">BED-type domain-containing protein</fullName>
    </recommendedName>
</protein>
<dbReference type="InterPro" id="IPR003656">
    <property type="entry name" value="Znf_BED"/>
</dbReference>
<keyword evidence="2 4" id="KW-0863">Zinc-finger</keyword>
<proteinExistence type="predicted"/>
<dbReference type="Pfam" id="PF04937">
    <property type="entry name" value="DUF659"/>
    <property type="match status" value="1"/>
</dbReference>
<evidence type="ECO:0000256" key="4">
    <source>
        <dbReference type="PROSITE-ProRule" id="PRU00027"/>
    </source>
</evidence>
<name>A0AAE0CP88_9ROSI</name>
<dbReference type="Proteomes" id="UP001280121">
    <property type="component" value="Unassembled WGS sequence"/>
</dbReference>
<dbReference type="SUPFAM" id="SSF53098">
    <property type="entry name" value="Ribonuclease H-like"/>
    <property type="match status" value="1"/>
</dbReference>
<dbReference type="InterPro" id="IPR007021">
    <property type="entry name" value="DUF659"/>
</dbReference>
<comment type="caution">
    <text evidence="6">The sequence shown here is derived from an EMBL/GenBank/DDBJ whole genome shotgun (WGS) entry which is preliminary data.</text>
</comment>
<gene>
    <name evidence="6" type="ORF">Ddye_004907</name>
</gene>